<comment type="caution">
    <text evidence="1">The sequence shown here is derived from an EMBL/GenBank/DDBJ whole genome shotgun (WGS) entry which is preliminary data.</text>
</comment>
<evidence type="ECO:0000313" key="2">
    <source>
        <dbReference type="Proteomes" id="UP000606786"/>
    </source>
</evidence>
<dbReference type="EMBL" id="CAJHJT010000012">
    <property type="protein sequence ID" value="CAD6999613.1"/>
    <property type="molecule type" value="Genomic_DNA"/>
</dbReference>
<name>A0A811URI6_CERCA</name>
<dbReference type="OrthoDB" id="6737761at2759"/>
<accession>A0A811URI6</accession>
<proteinExistence type="predicted"/>
<sequence length="121" mass="13734">MKIDDGVWDYVLYCVEKEILSLLKLLKVVGKENIENHRISEVMITRTPIFSIVVVVKSLLEANCISMILESSNEEQRPPNEANGNTLAQRVSWLNKLNGLDGGEAPRKYGARGMYDNGRYY</sequence>
<dbReference type="Proteomes" id="UP000606786">
    <property type="component" value="Unassembled WGS sequence"/>
</dbReference>
<reference evidence="1" key="1">
    <citation type="submission" date="2020-11" db="EMBL/GenBank/DDBJ databases">
        <authorList>
            <person name="Whitehead M."/>
        </authorList>
    </citation>
    <scope>NUCLEOTIDE SEQUENCE</scope>
    <source>
        <strain evidence="1">EGII</strain>
    </source>
</reference>
<keyword evidence="2" id="KW-1185">Reference proteome</keyword>
<dbReference type="AlphaFoldDB" id="A0A811URI6"/>
<gene>
    <name evidence="1" type="ORF">CCAP1982_LOCUS8136</name>
</gene>
<organism evidence="1 2">
    <name type="scientific">Ceratitis capitata</name>
    <name type="common">Mediterranean fruit fly</name>
    <name type="synonym">Tephritis capitata</name>
    <dbReference type="NCBI Taxonomy" id="7213"/>
    <lineage>
        <taxon>Eukaryota</taxon>
        <taxon>Metazoa</taxon>
        <taxon>Ecdysozoa</taxon>
        <taxon>Arthropoda</taxon>
        <taxon>Hexapoda</taxon>
        <taxon>Insecta</taxon>
        <taxon>Pterygota</taxon>
        <taxon>Neoptera</taxon>
        <taxon>Endopterygota</taxon>
        <taxon>Diptera</taxon>
        <taxon>Brachycera</taxon>
        <taxon>Muscomorpha</taxon>
        <taxon>Tephritoidea</taxon>
        <taxon>Tephritidae</taxon>
        <taxon>Ceratitis</taxon>
        <taxon>Ceratitis</taxon>
    </lineage>
</organism>
<evidence type="ECO:0000313" key="1">
    <source>
        <dbReference type="EMBL" id="CAD6999613.1"/>
    </source>
</evidence>
<protein>
    <submittedName>
        <fullName evidence="1">(Mediterranean fruit fly) hypothetical protein</fullName>
    </submittedName>
</protein>